<dbReference type="AlphaFoldDB" id="A0A401STH4"/>
<evidence type="ECO:0000256" key="3">
    <source>
        <dbReference type="ARBA" id="ARBA00022771"/>
    </source>
</evidence>
<evidence type="ECO:0000256" key="2">
    <source>
        <dbReference type="ARBA" id="ARBA00022723"/>
    </source>
</evidence>
<protein>
    <recommendedName>
        <fullName evidence="10">B box-type domain-containing protein</fullName>
    </recommendedName>
</protein>
<sequence>MTSKYPRKSLTVDRDCPVCNKMVTDGVVLECGHTACVDCFASNSQREGRIFCSKCWTTVEQRKPQSSHPLEDLLVRGVDPKEEKKGKKGQHPFCQEHQEEVKLFCETERKLICVNCLDRRDENSHTSHNFMLVNEAIDMYKEKINTIIFSLKQKKTSFQDFELKQQETISEIKEQSNKLQALIFTEFSKLRSLLDEKERILVKELNEEKDDILGRMETNLREIQGNSQDTQQKVSDIEMQLNTDDGITLLMENMSVDQSNNEEDYQPKITEGSLTLGAFKGPTQYRVWKQVIDMLNPGMEVICSMS</sequence>
<dbReference type="OrthoDB" id="654191at2759"/>
<keyword evidence="3 5" id="KW-0863">Zinc-finger</keyword>
<dbReference type="Proteomes" id="UP000287033">
    <property type="component" value="Unassembled WGS sequence"/>
</dbReference>
<organism evidence="8 9">
    <name type="scientific">Chiloscyllium punctatum</name>
    <name type="common">Brownbanded bambooshark</name>
    <name type="synonym">Hemiscyllium punctatum</name>
    <dbReference type="NCBI Taxonomy" id="137246"/>
    <lineage>
        <taxon>Eukaryota</taxon>
        <taxon>Metazoa</taxon>
        <taxon>Chordata</taxon>
        <taxon>Craniata</taxon>
        <taxon>Vertebrata</taxon>
        <taxon>Chondrichthyes</taxon>
        <taxon>Elasmobranchii</taxon>
        <taxon>Galeomorphii</taxon>
        <taxon>Galeoidea</taxon>
        <taxon>Orectolobiformes</taxon>
        <taxon>Hemiscylliidae</taxon>
        <taxon>Chiloscyllium</taxon>
    </lineage>
</organism>
<dbReference type="Pfam" id="PF00643">
    <property type="entry name" value="zf-B_box"/>
    <property type="match status" value="1"/>
</dbReference>
<dbReference type="InterPro" id="IPR018957">
    <property type="entry name" value="Znf_C3HC4_RING-type"/>
</dbReference>
<evidence type="ECO:0000313" key="9">
    <source>
        <dbReference type="Proteomes" id="UP000287033"/>
    </source>
</evidence>
<evidence type="ECO:0000259" key="7">
    <source>
        <dbReference type="PROSITE" id="PS50119"/>
    </source>
</evidence>
<evidence type="ECO:0008006" key="10">
    <source>
        <dbReference type="Google" id="ProtNLM"/>
    </source>
</evidence>
<dbReference type="STRING" id="137246.A0A401STH4"/>
<dbReference type="PROSITE" id="PS50119">
    <property type="entry name" value="ZF_BBOX"/>
    <property type="match status" value="1"/>
</dbReference>
<gene>
    <name evidence="8" type="ORF">chiPu_0012161</name>
</gene>
<dbReference type="SUPFAM" id="SSF57850">
    <property type="entry name" value="RING/U-box"/>
    <property type="match status" value="1"/>
</dbReference>
<dbReference type="InterPro" id="IPR013083">
    <property type="entry name" value="Znf_RING/FYVE/PHD"/>
</dbReference>
<keyword evidence="9" id="KW-1185">Reference proteome</keyword>
<dbReference type="InterPro" id="IPR050143">
    <property type="entry name" value="TRIM/RBCC"/>
</dbReference>
<comment type="similarity">
    <text evidence="1">Belongs to the TRIM/RBCC family.</text>
</comment>
<keyword evidence="4" id="KW-0862">Zinc</keyword>
<evidence type="ECO:0000256" key="4">
    <source>
        <dbReference type="ARBA" id="ARBA00022833"/>
    </source>
</evidence>
<keyword evidence="2" id="KW-0479">Metal-binding</keyword>
<proteinExistence type="inferred from homology"/>
<dbReference type="InterPro" id="IPR001841">
    <property type="entry name" value="Znf_RING"/>
</dbReference>
<feature type="domain" description="RING-type" evidence="6">
    <location>
        <begin position="16"/>
        <end position="55"/>
    </location>
</feature>
<dbReference type="EMBL" id="BEZZ01000537">
    <property type="protein sequence ID" value="GCC33691.1"/>
    <property type="molecule type" value="Genomic_DNA"/>
</dbReference>
<accession>A0A401STH4</accession>
<dbReference type="OMA" id="CLESPEH"/>
<evidence type="ECO:0000259" key="6">
    <source>
        <dbReference type="PROSITE" id="PS50089"/>
    </source>
</evidence>
<dbReference type="InterPro" id="IPR000315">
    <property type="entry name" value="Znf_B-box"/>
</dbReference>
<feature type="domain" description="B box-type" evidence="7">
    <location>
        <begin position="89"/>
        <end position="133"/>
    </location>
</feature>
<dbReference type="Pfam" id="PF00097">
    <property type="entry name" value="zf-C3HC4"/>
    <property type="match status" value="1"/>
</dbReference>
<dbReference type="Gene3D" id="3.30.40.10">
    <property type="entry name" value="Zinc/RING finger domain, C3HC4 (zinc finger)"/>
    <property type="match status" value="1"/>
</dbReference>
<dbReference type="SUPFAM" id="SSF57845">
    <property type="entry name" value="B-box zinc-binding domain"/>
    <property type="match status" value="1"/>
</dbReference>
<name>A0A401STH4_CHIPU</name>
<dbReference type="SMART" id="SM00336">
    <property type="entry name" value="BBOX"/>
    <property type="match status" value="1"/>
</dbReference>
<dbReference type="GO" id="GO:0008270">
    <property type="term" value="F:zinc ion binding"/>
    <property type="evidence" value="ECO:0007669"/>
    <property type="project" value="UniProtKB-KW"/>
</dbReference>
<dbReference type="SMART" id="SM00184">
    <property type="entry name" value="RING"/>
    <property type="match status" value="1"/>
</dbReference>
<evidence type="ECO:0000313" key="8">
    <source>
        <dbReference type="EMBL" id="GCC33691.1"/>
    </source>
</evidence>
<dbReference type="PANTHER" id="PTHR24103">
    <property type="entry name" value="E3 UBIQUITIN-PROTEIN LIGASE TRIM"/>
    <property type="match status" value="1"/>
</dbReference>
<reference evidence="8 9" key="1">
    <citation type="journal article" date="2018" name="Nat. Ecol. Evol.">
        <title>Shark genomes provide insights into elasmobranch evolution and the origin of vertebrates.</title>
        <authorList>
            <person name="Hara Y"/>
            <person name="Yamaguchi K"/>
            <person name="Onimaru K"/>
            <person name="Kadota M"/>
            <person name="Koyanagi M"/>
            <person name="Keeley SD"/>
            <person name="Tatsumi K"/>
            <person name="Tanaka K"/>
            <person name="Motone F"/>
            <person name="Kageyama Y"/>
            <person name="Nozu R"/>
            <person name="Adachi N"/>
            <person name="Nishimura O"/>
            <person name="Nakagawa R"/>
            <person name="Tanegashima C"/>
            <person name="Kiyatake I"/>
            <person name="Matsumoto R"/>
            <person name="Murakumo K"/>
            <person name="Nishida K"/>
            <person name="Terakita A"/>
            <person name="Kuratani S"/>
            <person name="Sato K"/>
            <person name="Hyodo S Kuraku.S."/>
        </authorList>
    </citation>
    <scope>NUCLEOTIDE SEQUENCE [LARGE SCALE GENOMIC DNA]</scope>
</reference>
<dbReference type="PROSITE" id="PS50089">
    <property type="entry name" value="ZF_RING_2"/>
    <property type="match status" value="1"/>
</dbReference>
<evidence type="ECO:0000256" key="1">
    <source>
        <dbReference type="ARBA" id="ARBA00008518"/>
    </source>
</evidence>
<dbReference type="Gene3D" id="3.30.160.60">
    <property type="entry name" value="Classic Zinc Finger"/>
    <property type="match status" value="1"/>
</dbReference>
<comment type="caution">
    <text evidence="8">The sequence shown here is derived from an EMBL/GenBank/DDBJ whole genome shotgun (WGS) entry which is preliminary data.</text>
</comment>
<evidence type="ECO:0000256" key="5">
    <source>
        <dbReference type="PROSITE-ProRule" id="PRU00024"/>
    </source>
</evidence>